<feature type="compositionally biased region" description="Gly residues" evidence="16">
    <location>
        <begin position="18"/>
        <end position="27"/>
    </location>
</feature>
<dbReference type="Pfam" id="PF00403">
    <property type="entry name" value="HMA"/>
    <property type="match status" value="2"/>
</dbReference>
<evidence type="ECO:0000256" key="3">
    <source>
        <dbReference type="ARBA" id="ARBA00012517"/>
    </source>
</evidence>
<dbReference type="InterPro" id="IPR018303">
    <property type="entry name" value="ATPase_P-typ_P_site"/>
</dbReference>
<dbReference type="EMBL" id="HBEC01032205">
    <property type="protein sequence ID" value="CAD8299158.1"/>
    <property type="molecule type" value="Transcribed_RNA"/>
</dbReference>
<feature type="transmembrane region" description="Helical" evidence="17">
    <location>
        <begin position="538"/>
        <end position="557"/>
    </location>
</feature>
<feature type="transmembrane region" description="Helical" evidence="17">
    <location>
        <begin position="1472"/>
        <end position="1495"/>
    </location>
</feature>
<dbReference type="InterPro" id="IPR008250">
    <property type="entry name" value="ATPase_P-typ_transduc_dom_A_sf"/>
</dbReference>
<feature type="domain" description="HMA" evidence="18">
    <location>
        <begin position="374"/>
        <end position="440"/>
    </location>
</feature>
<dbReference type="SUPFAM" id="SSF55008">
    <property type="entry name" value="HMA, heavy metal-associated domain"/>
    <property type="match status" value="2"/>
</dbReference>
<evidence type="ECO:0000256" key="2">
    <source>
        <dbReference type="ARBA" id="ARBA00006024"/>
    </source>
</evidence>
<dbReference type="InterPro" id="IPR023214">
    <property type="entry name" value="HAD_sf"/>
</dbReference>
<keyword evidence="11" id="KW-0460">Magnesium</keyword>
<dbReference type="SUPFAM" id="SSF56784">
    <property type="entry name" value="HAD-like"/>
    <property type="match status" value="2"/>
</dbReference>
<keyword evidence="9" id="KW-0406">Ion transport</keyword>
<keyword evidence="8" id="KW-0547">Nucleotide-binding</keyword>
<proteinExistence type="inferred from homology"/>
<dbReference type="CDD" id="cd00371">
    <property type="entry name" value="HMA"/>
    <property type="match status" value="2"/>
</dbReference>
<evidence type="ECO:0000256" key="17">
    <source>
        <dbReference type="SAM" id="Phobius"/>
    </source>
</evidence>
<feature type="transmembrane region" description="Helical" evidence="17">
    <location>
        <begin position="1501"/>
        <end position="1524"/>
    </location>
</feature>
<dbReference type="InterPro" id="IPR023298">
    <property type="entry name" value="ATPase_P-typ_TM_dom_sf"/>
</dbReference>
<evidence type="ECO:0000256" key="10">
    <source>
        <dbReference type="ARBA" id="ARBA00022840"/>
    </source>
</evidence>
<keyword evidence="10" id="KW-0067">ATP-binding</keyword>
<dbReference type="InterPro" id="IPR023299">
    <property type="entry name" value="ATPase_P-typ_cyto_dom_N"/>
</dbReference>
<keyword evidence="12" id="KW-1278">Translocase</keyword>
<dbReference type="InterPro" id="IPR036412">
    <property type="entry name" value="HAD-like_sf"/>
</dbReference>
<evidence type="ECO:0000256" key="5">
    <source>
        <dbReference type="ARBA" id="ARBA00022692"/>
    </source>
</evidence>
<dbReference type="PANTHER" id="PTHR43520">
    <property type="entry name" value="ATP7, ISOFORM B"/>
    <property type="match status" value="1"/>
</dbReference>
<evidence type="ECO:0000256" key="15">
    <source>
        <dbReference type="ARBA" id="ARBA00023136"/>
    </source>
</evidence>
<comment type="similarity">
    <text evidence="2">Belongs to the cation transport ATPase (P-type) (TC 3.A.3) family. Type IB subfamily.</text>
</comment>
<dbReference type="GO" id="GO:0043682">
    <property type="term" value="F:P-type divalent copper transporter activity"/>
    <property type="evidence" value="ECO:0007669"/>
    <property type="project" value="TreeGrafter"/>
</dbReference>
<evidence type="ECO:0000256" key="12">
    <source>
        <dbReference type="ARBA" id="ARBA00022967"/>
    </source>
</evidence>
<dbReference type="InterPro" id="IPR036163">
    <property type="entry name" value="HMA_dom_sf"/>
</dbReference>
<dbReference type="GO" id="GO:0140581">
    <property type="term" value="F:P-type monovalent copper transporter activity"/>
    <property type="evidence" value="ECO:0007669"/>
    <property type="project" value="UniProtKB-EC"/>
</dbReference>
<evidence type="ECO:0000256" key="14">
    <source>
        <dbReference type="ARBA" id="ARBA00023008"/>
    </source>
</evidence>
<dbReference type="PROSITE" id="PS50846">
    <property type="entry name" value="HMA_2"/>
    <property type="match status" value="2"/>
</dbReference>
<dbReference type="Gene3D" id="2.70.150.10">
    <property type="entry name" value="Calcium-transporting ATPase, cytoplasmic transduction domain A"/>
    <property type="match status" value="1"/>
</dbReference>
<dbReference type="GO" id="GO:0016020">
    <property type="term" value="C:membrane"/>
    <property type="evidence" value="ECO:0007669"/>
    <property type="project" value="InterPro"/>
</dbReference>
<reference evidence="19" key="1">
    <citation type="submission" date="2021-01" db="EMBL/GenBank/DDBJ databases">
        <authorList>
            <person name="Corre E."/>
            <person name="Pelletier E."/>
            <person name="Niang G."/>
            <person name="Scheremetjew M."/>
            <person name="Finn R."/>
            <person name="Kale V."/>
            <person name="Holt S."/>
            <person name="Cochrane G."/>
            <person name="Meng A."/>
            <person name="Brown T."/>
            <person name="Cohen L."/>
        </authorList>
    </citation>
    <scope>NUCLEOTIDE SEQUENCE</scope>
    <source>
        <strain evidence="19">CCMP219</strain>
    </source>
</reference>
<feature type="region of interest" description="Disordered" evidence="16">
    <location>
        <begin position="167"/>
        <end position="203"/>
    </location>
</feature>
<dbReference type="PRINTS" id="PR00942">
    <property type="entry name" value="CUATPASEI"/>
</dbReference>
<feature type="transmembrane region" description="Helical" evidence="17">
    <location>
        <begin position="577"/>
        <end position="602"/>
    </location>
</feature>
<dbReference type="Pfam" id="PF00702">
    <property type="entry name" value="Hydrolase"/>
    <property type="match status" value="1"/>
</dbReference>
<keyword evidence="14" id="KW-0186">Copper</keyword>
<accession>A0A7R9VLU7</accession>
<dbReference type="PRINTS" id="PR00119">
    <property type="entry name" value="CATATPASE"/>
</dbReference>
<dbReference type="FunFam" id="3.30.70.100:FF:000001">
    <property type="entry name" value="ATPase copper transporting beta"/>
    <property type="match status" value="2"/>
</dbReference>
<organism evidence="19">
    <name type="scientific">Chlamydomonas euryale</name>
    <dbReference type="NCBI Taxonomy" id="1486919"/>
    <lineage>
        <taxon>Eukaryota</taxon>
        <taxon>Viridiplantae</taxon>
        <taxon>Chlorophyta</taxon>
        <taxon>core chlorophytes</taxon>
        <taxon>Chlorophyceae</taxon>
        <taxon>CS clade</taxon>
        <taxon>Chlamydomonadales</taxon>
        <taxon>Chlamydomonadaceae</taxon>
        <taxon>Chlamydomonas</taxon>
    </lineage>
</organism>
<evidence type="ECO:0000256" key="9">
    <source>
        <dbReference type="ARBA" id="ARBA00022796"/>
    </source>
</evidence>
<dbReference type="GO" id="GO:0005524">
    <property type="term" value="F:ATP binding"/>
    <property type="evidence" value="ECO:0007669"/>
    <property type="project" value="UniProtKB-KW"/>
</dbReference>
<dbReference type="PROSITE" id="PS01047">
    <property type="entry name" value="HMA_1"/>
    <property type="match status" value="1"/>
</dbReference>
<feature type="transmembrane region" description="Helical" evidence="17">
    <location>
        <begin position="859"/>
        <end position="881"/>
    </location>
</feature>
<dbReference type="GO" id="GO:0012505">
    <property type="term" value="C:endomembrane system"/>
    <property type="evidence" value="ECO:0007669"/>
    <property type="project" value="UniProtKB-SubCell"/>
</dbReference>
<keyword evidence="13 17" id="KW-1133">Transmembrane helix</keyword>
<evidence type="ECO:0000256" key="4">
    <source>
        <dbReference type="ARBA" id="ARBA00022448"/>
    </source>
</evidence>
<protein>
    <recommendedName>
        <fullName evidence="3">P-type Cu(+) transporter</fullName>
        <ecNumber evidence="3">7.2.2.8</ecNumber>
    </recommendedName>
</protein>
<dbReference type="GO" id="GO:0005507">
    <property type="term" value="F:copper ion binding"/>
    <property type="evidence" value="ECO:0007669"/>
    <property type="project" value="InterPro"/>
</dbReference>
<feature type="transmembrane region" description="Helical" evidence="17">
    <location>
        <begin position="822"/>
        <end position="847"/>
    </location>
</feature>
<dbReference type="Pfam" id="PF00122">
    <property type="entry name" value="E1-E2_ATPase"/>
    <property type="match status" value="1"/>
</dbReference>
<feature type="compositionally biased region" description="Low complexity" evidence="16">
    <location>
        <begin position="1018"/>
        <end position="1037"/>
    </location>
</feature>
<keyword evidence="4" id="KW-0813">Transport</keyword>
<name>A0A7R9VLU7_9CHLO</name>
<dbReference type="NCBIfam" id="TIGR01494">
    <property type="entry name" value="ATPase_P-type"/>
    <property type="match status" value="1"/>
</dbReference>
<dbReference type="InterPro" id="IPR006122">
    <property type="entry name" value="HMA_Cu_ion-bd"/>
</dbReference>
<dbReference type="GO" id="GO:0016887">
    <property type="term" value="F:ATP hydrolysis activity"/>
    <property type="evidence" value="ECO:0007669"/>
    <property type="project" value="InterPro"/>
</dbReference>
<feature type="compositionally biased region" description="Low complexity" evidence="16">
    <location>
        <begin position="58"/>
        <end position="73"/>
    </location>
</feature>
<evidence type="ECO:0000256" key="6">
    <source>
        <dbReference type="ARBA" id="ARBA00022723"/>
    </source>
</evidence>
<gene>
    <name evidence="19" type="ORF">CEUR00632_LOCUS14919</name>
</gene>
<dbReference type="Gene3D" id="3.40.1110.10">
    <property type="entry name" value="Calcium-transporting ATPase, cytoplasmic domain N"/>
    <property type="match status" value="1"/>
</dbReference>
<keyword evidence="15 17" id="KW-0472">Membrane</keyword>
<comment type="subcellular location">
    <subcellularLocation>
        <location evidence="1">Endomembrane system</location>
        <topology evidence="1">Multi-pass membrane protein</topology>
    </subcellularLocation>
</comment>
<evidence type="ECO:0000256" key="7">
    <source>
        <dbReference type="ARBA" id="ARBA00022737"/>
    </source>
</evidence>
<dbReference type="InterPro" id="IPR001757">
    <property type="entry name" value="P_typ_ATPase"/>
</dbReference>
<dbReference type="InterPro" id="IPR059000">
    <property type="entry name" value="ATPase_P-type_domA"/>
</dbReference>
<evidence type="ECO:0000256" key="8">
    <source>
        <dbReference type="ARBA" id="ARBA00022741"/>
    </source>
</evidence>
<dbReference type="PANTHER" id="PTHR43520:SF8">
    <property type="entry name" value="P-TYPE CU(+) TRANSPORTER"/>
    <property type="match status" value="1"/>
</dbReference>
<evidence type="ECO:0000259" key="18">
    <source>
        <dbReference type="PROSITE" id="PS50846"/>
    </source>
</evidence>
<evidence type="ECO:0000256" key="16">
    <source>
        <dbReference type="SAM" id="MobiDB-lite"/>
    </source>
</evidence>
<dbReference type="InterPro" id="IPR017969">
    <property type="entry name" value="Heavy-metal-associated_CS"/>
</dbReference>
<dbReference type="SUPFAM" id="SSF81653">
    <property type="entry name" value="Calcium ATPase, transduction domain A"/>
    <property type="match status" value="1"/>
</dbReference>
<dbReference type="Gene3D" id="3.30.70.100">
    <property type="match status" value="2"/>
</dbReference>
<evidence type="ECO:0000256" key="1">
    <source>
        <dbReference type="ARBA" id="ARBA00004127"/>
    </source>
</evidence>
<dbReference type="Gene3D" id="3.40.50.1000">
    <property type="entry name" value="HAD superfamily/HAD-like"/>
    <property type="match status" value="2"/>
</dbReference>
<feature type="domain" description="HMA" evidence="18">
    <location>
        <begin position="449"/>
        <end position="515"/>
    </location>
</feature>
<keyword evidence="9" id="KW-0187">Copper transport</keyword>
<feature type="transmembrane region" description="Helical" evidence="17">
    <location>
        <begin position="614"/>
        <end position="636"/>
    </location>
</feature>
<sequence>MSAVVPTLQEGGLQRYNGSGGNGGSGSSPGNSHHQGMAPTPQQGARARSGGGPEEPGRLPLLPAGRGLNAANRLPPPLRPPSPPLPHARSAAARIPPSTASQHACPSPAPAGHVRQQARAAGCGCGCGSECGCGARVLACAPPARIAELQREQAAHEDAQLHRLLSRRSWRRPSRGQLSADDGVSGGGKRVAAERRGDGEDGMAGSLASARVVSVCGCSRAGCECNRRTGSASAAAAVLPWRPTYVFRSERAARCTAGGGAVELSRELLLASPELGVRGVKIDAAAGEVQVLVAAPSDAARRSVQLVLEQSGWLPPGCSGSSAPHRTNDGSSDADAAERIAAALPGGTPAAAKAGAKTGAVDGLAGLGLRAGGGEARFVVVGMTCASCVAALEAAVGSLPGVRAVSVSLLQGTLVADFDPEEASADSIREAIEDAGFDAELAADEPSSGVTMLEVQGMMCASCVSAVEDELSALPGVKSVAVNLLMCQAMVEHDPAACGVRDMIGSLEDIGFKAAPWKGQATDGSALLRAEAKAWGRLLLLSSAFTIPVAAWFFLMLVPVIGDWAEGHAKVVNSLPWYWLVALPLAAVVQFYVGWTFYTSAWAGLRHRTGNMSLLVVLGTSAAFLYSIISIVLAAVRTDYNGHVFFESSMLIITFVCAGKLMEASAKARTTDVVKSLMGLASKTATLLLPAQHNAKAAGGSTGGYGGNGDGGRVEEREIATELIQVGDLLKVMPGATVPTDGVVVTGQSAVNESMITGEPLPVNKGPGSPVIGGTINTQGLLTMRATAVGTDTALAAITRLVVESQASKAPIQAVADRIASVFVPIVVCIAAVVFVVWLAVGFTILGPQGRLPDGYSPALAALMSAISVLVIACPCALGLATPTAVMVATGVAARLGVLIKGGAPLELAHRTQVLIFDKTGTLTFGKCRVQHVQLLAAPPEERALWSAPECMAQLQCQVLAPALPVEQTVRLSRDSSRQLPPLPSAQVPPGEPAVRSPADHLRQLSPQGTAPWPRPGPGLSSSDSSRQLASQGLATQPAPAPAALLADRAGCGGAEAWTHGRVMAMLAAVESGSEHPLARAVVEHAVSQLGVASAPADRAAGGIAANGDGGGGGGGAGMGLDDIAWLVGSVDDFIAVPGRGMRCDWRESSHAAARFGSGSIGGGGGGSTGGNGGGGTSGLLASRRAVVGNLQWMSDCGVALPHGAADAVAALEARGCTSVVAAVGGTAVAVIGIADTVRPEAADVVAALGDADIEVWMCTGDARRVALAVAEDVGIPAHRVVADATPADKCNAVKALREPPAAAADAAAQADTQADAEEAAAAYDDGCCDGGLRDALLPLLSPRRVPRHAAADGAPAGGGARGAAAGSAACFGKPRAAGAQGARASPQMRRRGARSGCGDAAPERRVVALVGDGINDSPALTEADVGVAVGATGTDVAMQAASVVLMRDDLFAVVVAFDLARAAFRRILYNFFYAYVYNTLAIPLAAGVLFPATGTLFPPYIAALAMALSSVSVVLSSLAFKLYRPPKLNARAAMGARRAAAVGAPRTSVGTGEAAVGAALAGAAAGVPKAATHAPEIRLQML</sequence>
<evidence type="ECO:0000256" key="11">
    <source>
        <dbReference type="ARBA" id="ARBA00022842"/>
    </source>
</evidence>
<feature type="region of interest" description="Disordered" evidence="16">
    <location>
        <begin position="970"/>
        <end position="1037"/>
    </location>
</feature>
<dbReference type="PROSITE" id="PS00154">
    <property type="entry name" value="ATPASE_E1_E2"/>
    <property type="match status" value="1"/>
</dbReference>
<dbReference type="GO" id="GO:0055070">
    <property type="term" value="P:copper ion homeostasis"/>
    <property type="evidence" value="ECO:0007669"/>
    <property type="project" value="TreeGrafter"/>
</dbReference>
<dbReference type="SUPFAM" id="SSF81665">
    <property type="entry name" value="Calcium ATPase, transmembrane domain M"/>
    <property type="match status" value="1"/>
</dbReference>
<keyword evidence="6" id="KW-0479">Metal-binding</keyword>
<evidence type="ECO:0000256" key="13">
    <source>
        <dbReference type="ARBA" id="ARBA00022989"/>
    </source>
</evidence>
<keyword evidence="7" id="KW-0677">Repeat</keyword>
<keyword evidence="5 17" id="KW-0812">Transmembrane</keyword>
<dbReference type="EC" id="7.2.2.8" evidence="3"/>
<evidence type="ECO:0000313" key="19">
    <source>
        <dbReference type="EMBL" id="CAD8299158.1"/>
    </source>
</evidence>
<dbReference type="FunFam" id="2.70.150.10:FF:000002">
    <property type="entry name" value="Copper-transporting ATPase 1, putative"/>
    <property type="match status" value="1"/>
</dbReference>
<feature type="region of interest" description="Disordered" evidence="16">
    <location>
        <begin position="1"/>
        <end position="111"/>
    </location>
</feature>
<dbReference type="SUPFAM" id="SSF81660">
    <property type="entry name" value="Metal cation-transporting ATPase, ATP-binding domain N"/>
    <property type="match status" value="1"/>
</dbReference>
<dbReference type="NCBIfam" id="TIGR00003">
    <property type="entry name" value="copper ion binding protein"/>
    <property type="match status" value="1"/>
</dbReference>
<feature type="compositionally biased region" description="Pro residues" evidence="16">
    <location>
        <begin position="74"/>
        <end position="86"/>
    </location>
</feature>
<dbReference type="InterPro" id="IPR006121">
    <property type="entry name" value="HMA_dom"/>
</dbReference>